<dbReference type="InterPro" id="IPR046528">
    <property type="entry name" value="DUF6593"/>
</dbReference>
<proteinExistence type="predicted"/>
<accession>A0AAD7IBW3</accession>
<dbReference type="Proteomes" id="UP001215280">
    <property type="component" value="Unassembled WGS sequence"/>
</dbReference>
<dbReference type="Pfam" id="PF20236">
    <property type="entry name" value="DUF6593"/>
    <property type="match status" value="1"/>
</dbReference>
<evidence type="ECO:0000259" key="1">
    <source>
        <dbReference type="Pfam" id="PF20236"/>
    </source>
</evidence>
<feature type="domain" description="DUF6593" evidence="1">
    <location>
        <begin position="12"/>
        <end position="124"/>
    </location>
</feature>
<comment type="caution">
    <text evidence="2">The sequence shown here is derived from an EMBL/GenBank/DDBJ whole genome shotgun (WGS) entry which is preliminary data.</text>
</comment>
<organism evidence="2 3">
    <name type="scientific">Mycena maculata</name>
    <dbReference type="NCBI Taxonomy" id="230809"/>
    <lineage>
        <taxon>Eukaryota</taxon>
        <taxon>Fungi</taxon>
        <taxon>Dikarya</taxon>
        <taxon>Basidiomycota</taxon>
        <taxon>Agaricomycotina</taxon>
        <taxon>Agaricomycetes</taxon>
        <taxon>Agaricomycetidae</taxon>
        <taxon>Agaricales</taxon>
        <taxon>Marasmiineae</taxon>
        <taxon>Mycenaceae</taxon>
        <taxon>Mycena</taxon>
    </lineage>
</organism>
<evidence type="ECO:0000313" key="2">
    <source>
        <dbReference type="EMBL" id="KAJ7738527.1"/>
    </source>
</evidence>
<dbReference type="EMBL" id="JARJLG010000137">
    <property type="protein sequence ID" value="KAJ7738527.1"/>
    <property type="molecule type" value="Genomic_DNA"/>
</dbReference>
<protein>
    <recommendedName>
        <fullName evidence="1">DUF6593 domain-containing protein</fullName>
    </recommendedName>
</protein>
<sequence>MATYNLFFTGRDDPRNCVVIGEDIVHRFFCFETPTRPVHGHDVKTTVYSDTNTKVASLLFGSGNQPGSATIGNRAMTMLQLVSAGSVHNARSFFSGDGRKYEWRKSTNVSGAYDVRPLLLVSFHNLFRVLAVCTESPNCTNRGIQ</sequence>
<evidence type="ECO:0000313" key="3">
    <source>
        <dbReference type="Proteomes" id="UP001215280"/>
    </source>
</evidence>
<dbReference type="AlphaFoldDB" id="A0AAD7IBW3"/>
<name>A0AAD7IBW3_9AGAR</name>
<keyword evidence="3" id="KW-1185">Reference proteome</keyword>
<gene>
    <name evidence="2" type="ORF">DFH07DRAFT_841114</name>
</gene>
<reference evidence="2" key="1">
    <citation type="submission" date="2023-03" db="EMBL/GenBank/DDBJ databases">
        <title>Massive genome expansion in bonnet fungi (Mycena s.s.) driven by repeated elements and novel gene families across ecological guilds.</title>
        <authorList>
            <consortium name="Lawrence Berkeley National Laboratory"/>
            <person name="Harder C.B."/>
            <person name="Miyauchi S."/>
            <person name="Viragh M."/>
            <person name="Kuo A."/>
            <person name="Thoen E."/>
            <person name="Andreopoulos B."/>
            <person name="Lu D."/>
            <person name="Skrede I."/>
            <person name="Drula E."/>
            <person name="Henrissat B."/>
            <person name="Morin E."/>
            <person name="Kohler A."/>
            <person name="Barry K."/>
            <person name="LaButti K."/>
            <person name="Morin E."/>
            <person name="Salamov A."/>
            <person name="Lipzen A."/>
            <person name="Mereny Z."/>
            <person name="Hegedus B."/>
            <person name="Baldrian P."/>
            <person name="Stursova M."/>
            <person name="Weitz H."/>
            <person name="Taylor A."/>
            <person name="Grigoriev I.V."/>
            <person name="Nagy L.G."/>
            <person name="Martin F."/>
            <person name="Kauserud H."/>
        </authorList>
    </citation>
    <scope>NUCLEOTIDE SEQUENCE</scope>
    <source>
        <strain evidence="2">CBHHK188m</strain>
    </source>
</reference>